<keyword evidence="1" id="KW-0812">Transmembrane</keyword>
<organism evidence="2 3">
    <name type="scientific">Geoalkalibacter halelectricus</name>
    <dbReference type="NCBI Taxonomy" id="2847045"/>
    <lineage>
        <taxon>Bacteria</taxon>
        <taxon>Pseudomonadati</taxon>
        <taxon>Thermodesulfobacteriota</taxon>
        <taxon>Desulfuromonadia</taxon>
        <taxon>Desulfuromonadales</taxon>
        <taxon>Geoalkalibacteraceae</taxon>
        <taxon>Geoalkalibacter</taxon>
    </lineage>
</organism>
<dbReference type="EMBL" id="CP092109">
    <property type="protein sequence ID" value="UWZ81534.1"/>
    <property type="molecule type" value="Genomic_DNA"/>
</dbReference>
<accession>A0ABY5ZRR3</accession>
<dbReference type="RefSeq" id="WP_260749911.1">
    <property type="nucleotide sequence ID" value="NZ_CP092109.1"/>
</dbReference>
<feature type="transmembrane region" description="Helical" evidence="1">
    <location>
        <begin position="107"/>
        <end position="132"/>
    </location>
</feature>
<sequence>MKINSKSKKLIIFGIGKGGQHGFKFFKKNYNIIAFCDNNSKMYGEYFFNIPVIGPYDIERYDFDEIAICSSYKNEIYEQLVSELGFSPNKINILDNDILIFGPGKPFLFYGLSFLIFLGLTSILALLIFNLFL</sequence>
<dbReference type="Proteomes" id="UP001060414">
    <property type="component" value="Chromosome"/>
</dbReference>
<dbReference type="SUPFAM" id="SSF53335">
    <property type="entry name" value="S-adenosyl-L-methionine-dependent methyltransferases"/>
    <property type="match status" value="1"/>
</dbReference>
<keyword evidence="1" id="KW-1133">Transmembrane helix</keyword>
<evidence type="ECO:0000313" key="2">
    <source>
        <dbReference type="EMBL" id="UWZ81534.1"/>
    </source>
</evidence>
<name>A0ABY5ZRR3_9BACT</name>
<evidence type="ECO:0000313" key="3">
    <source>
        <dbReference type="Proteomes" id="UP001060414"/>
    </source>
</evidence>
<gene>
    <name evidence="2" type="ORF">L9S41_09080</name>
</gene>
<evidence type="ECO:0008006" key="4">
    <source>
        <dbReference type="Google" id="ProtNLM"/>
    </source>
</evidence>
<evidence type="ECO:0000256" key="1">
    <source>
        <dbReference type="SAM" id="Phobius"/>
    </source>
</evidence>
<dbReference type="Gene3D" id="3.40.50.720">
    <property type="entry name" value="NAD(P)-binding Rossmann-like Domain"/>
    <property type="match status" value="1"/>
</dbReference>
<protein>
    <recommendedName>
        <fullName evidence="4">PglD N-terminal domain-containing protein</fullName>
    </recommendedName>
</protein>
<keyword evidence="3" id="KW-1185">Reference proteome</keyword>
<keyword evidence="1" id="KW-0472">Membrane</keyword>
<proteinExistence type="predicted"/>
<dbReference type="InterPro" id="IPR029063">
    <property type="entry name" value="SAM-dependent_MTases_sf"/>
</dbReference>
<reference evidence="2" key="1">
    <citation type="journal article" date="2022" name="Environ. Microbiol.">
        <title>Geoalkalibacter halelectricus SAP #1 sp. nov. possessing extracellular electron transfer and mineral#reducing capabilities from a haloalkaline environment.</title>
        <authorList>
            <person name="Yadav S."/>
            <person name="Singh R."/>
            <person name="Sundharam S.S."/>
            <person name="Chaudhary S."/>
            <person name="Krishnamurthi S."/>
            <person name="Patil S.A."/>
        </authorList>
    </citation>
    <scope>NUCLEOTIDE SEQUENCE</scope>
    <source>
        <strain evidence="2">SAP-1</strain>
    </source>
</reference>